<evidence type="ECO:0000256" key="3">
    <source>
        <dbReference type="ARBA" id="ARBA00023157"/>
    </source>
</evidence>
<keyword evidence="7" id="KW-0472">Membrane</keyword>
<evidence type="ECO:0000256" key="4">
    <source>
        <dbReference type="ARBA" id="ARBA00023180"/>
    </source>
</evidence>
<keyword evidence="7" id="KW-0812">Transmembrane</keyword>
<reference evidence="8" key="1">
    <citation type="submission" date="2021-07" db="EMBL/GenBank/DDBJ databases">
        <authorList>
            <person name="Catto M.A."/>
            <person name="Jacobson A."/>
            <person name="Kennedy G."/>
            <person name="Labadie P."/>
            <person name="Hunt B.G."/>
            <person name="Srinivasan R."/>
        </authorList>
    </citation>
    <scope>NUCLEOTIDE SEQUENCE</scope>
    <source>
        <strain evidence="8">PL_HMW_Pooled</strain>
        <tissue evidence="8">Head</tissue>
    </source>
</reference>
<dbReference type="AlphaFoldDB" id="A0AAE1LEZ6"/>
<evidence type="ECO:0000256" key="2">
    <source>
        <dbReference type="ARBA" id="ARBA00022729"/>
    </source>
</evidence>
<feature type="disulfide bond" evidence="5 6">
    <location>
        <begin position="18"/>
        <end position="36"/>
    </location>
</feature>
<dbReference type="PANTHER" id="PTHR10514">
    <property type="entry name" value="ANGIOTENSIN-CONVERTING ENZYME"/>
    <property type="match status" value="1"/>
</dbReference>
<protein>
    <submittedName>
        <fullName evidence="8">Angiotensin-converting enzyme</fullName>
    </submittedName>
</protein>
<evidence type="ECO:0000313" key="8">
    <source>
        <dbReference type="EMBL" id="KAK3917631.1"/>
    </source>
</evidence>
<evidence type="ECO:0000256" key="6">
    <source>
        <dbReference type="PROSITE-ProRule" id="PRU01355"/>
    </source>
</evidence>
<keyword evidence="4" id="KW-0325">Glycoprotein</keyword>
<dbReference type="Pfam" id="PF01401">
    <property type="entry name" value="Peptidase_M2"/>
    <property type="match status" value="1"/>
</dbReference>
<keyword evidence="3 5" id="KW-1015">Disulfide bond</keyword>
<sequence>MKYFVATILQFQIHKAMCRAAGQYEPDNDEMQLHKCDIYRSKEAGKILKRLMEQGSSVPWGDALYAATGESRLNGTALREYFRPLEEWLQNENLRTAEFAGWTYDGDYCKRSIETAGLEVYGGFYNGAPGPGAHALLLLVTVALSLLSLWR</sequence>
<dbReference type="GO" id="GO:0006508">
    <property type="term" value="P:proteolysis"/>
    <property type="evidence" value="ECO:0007669"/>
    <property type="project" value="InterPro"/>
</dbReference>
<keyword evidence="2" id="KW-0732">Signal</keyword>
<dbReference type="GO" id="GO:0008241">
    <property type="term" value="F:peptidyl-dipeptidase activity"/>
    <property type="evidence" value="ECO:0007669"/>
    <property type="project" value="InterPro"/>
</dbReference>
<dbReference type="EMBL" id="JAHWGI010000767">
    <property type="protein sequence ID" value="KAK3917631.1"/>
    <property type="molecule type" value="Genomic_DNA"/>
</dbReference>
<accession>A0AAE1LEZ6</accession>
<dbReference type="Proteomes" id="UP001219518">
    <property type="component" value="Unassembled WGS sequence"/>
</dbReference>
<dbReference type="GO" id="GO:0008237">
    <property type="term" value="F:metallopeptidase activity"/>
    <property type="evidence" value="ECO:0007669"/>
    <property type="project" value="InterPro"/>
</dbReference>
<name>A0AAE1LEZ6_9NEOP</name>
<evidence type="ECO:0000256" key="1">
    <source>
        <dbReference type="ARBA" id="ARBA00008139"/>
    </source>
</evidence>
<proteinExistence type="inferred from homology"/>
<comment type="similarity">
    <text evidence="1 6">Belongs to the peptidase M2 family.</text>
</comment>
<organism evidence="8 9">
    <name type="scientific">Frankliniella fusca</name>
    <dbReference type="NCBI Taxonomy" id="407009"/>
    <lineage>
        <taxon>Eukaryota</taxon>
        <taxon>Metazoa</taxon>
        <taxon>Ecdysozoa</taxon>
        <taxon>Arthropoda</taxon>
        <taxon>Hexapoda</taxon>
        <taxon>Insecta</taxon>
        <taxon>Pterygota</taxon>
        <taxon>Neoptera</taxon>
        <taxon>Paraneoptera</taxon>
        <taxon>Thysanoptera</taxon>
        <taxon>Terebrantia</taxon>
        <taxon>Thripoidea</taxon>
        <taxon>Thripidae</taxon>
        <taxon>Frankliniella</taxon>
    </lineage>
</organism>
<evidence type="ECO:0000313" key="9">
    <source>
        <dbReference type="Proteomes" id="UP001219518"/>
    </source>
</evidence>
<comment type="caution">
    <text evidence="8">The sequence shown here is derived from an EMBL/GenBank/DDBJ whole genome shotgun (WGS) entry which is preliminary data.</text>
</comment>
<gene>
    <name evidence="8" type="ORF">KUF71_007110</name>
</gene>
<keyword evidence="7" id="KW-1133">Transmembrane helix</keyword>
<comment type="caution">
    <text evidence="6">Lacks conserved residue(s) required for the propagation of feature annotation.</text>
</comment>
<dbReference type="PANTHER" id="PTHR10514:SF40">
    <property type="entry name" value="ANGIOTENSIN-CONVERTING ENZYME"/>
    <property type="match status" value="1"/>
</dbReference>
<dbReference type="PROSITE" id="PS52011">
    <property type="entry name" value="PEPTIDASE_M2"/>
    <property type="match status" value="1"/>
</dbReference>
<reference evidence="8" key="2">
    <citation type="journal article" date="2023" name="BMC Genomics">
        <title>Pest status, molecular evolution, and epigenetic factors derived from the genome assembly of Frankliniella fusca, a thysanopteran phytovirus vector.</title>
        <authorList>
            <person name="Catto M.A."/>
            <person name="Labadie P.E."/>
            <person name="Jacobson A.L."/>
            <person name="Kennedy G.G."/>
            <person name="Srinivasan R."/>
            <person name="Hunt B.G."/>
        </authorList>
    </citation>
    <scope>NUCLEOTIDE SEQUENCE</scope>
    <source>
        <strain evidence="8">PL_HMW_Pooled</strain>
    </source>
</reference>
<dbReference type="InterPro" id="IPR001548">
    <property type="entry name" value="Peptidase_M2"/>
</dbReference>
<evidence type="ECO:0000256" key="7">
    <source>
        <dbReference type="SAM" id="Phobius"/>
    </source>
</evidence>
<keyword evidence="9" id="KW-1185">Reference proteome</keyword>
<dbReference type="SUPFAM" id="SSF55486">
    <property type="entry name" value="Metalloproteases ('zincins'), catalytic domain"/>
    <property type="match status" value="1"/>
</dbReference>
<dbReference type="GO" id="GO:0005886">
    <property type="term" value="C:plasma membrane"/>
    <property type="evidence" value="ECO:0007669"/>
    <property type="project" value="TreeGrafter"/>
</dbReference>
<feature type="transmembrane region" description="Helical" evidence="7">
    <location>
        <begin position="132"/>
        <end position="150"/>
    </location>
</feature>
<evidence type="ECO:0000256" key="5">
    <source>
        <dbReference type="PIRSR" id="PIRSR601548-4"/>
    </source>
</evidence>